<evidence type="ECO:0008006" key="3">
    <source>
        <dbReference type="Google" id="ProtNLM"/>
    </source>
</evidence>
<dbReference type="Proteomes" id="UP000250369">
    <property type="component" value="Unassembled WGS sequence"/>
</dbReference>
<keyword evidence="2" id="KW-1185">Reference proteome</keyword>
<dbReference type="PANTHER" id="PTHR14136">
    <property type="entry name" value="BTB_POZ DOMAIN-CONTAINING PROTEIN KCTD9"/>
    <property type="match status" value="1"/>
</dbReference>
<accession>A0A329MMH5</accession>
<dbReference type="Gene3D" id="2.160.20.80">
    <property type="entry name" value="E3 ubiquitin-protein ligase SopA"/>
    <property type="match status" value="1"/>
</dbReference>
<dbReference type="InterPro" id="IPR001646">
    <property type="entry name" value="5peptide_repeat"/>
</dbReference>
<sequence>MRVSAPRDSRRAGLDHTSAVKSPCVCVHLSNQAVILIRSRKARKTDTTGEINNKLGGIKLFIIKRHSGDGDLQLEMDTLVNAKLNGCNLHRAELRCKNMAGASLSGTNLRNAELNNSDLSYCNLFESNLIMSNFEGGLLINANISKAKCFYASFKNTNLSKANLLDAEVREANFSNALLYGANMNCLGLLQANLVGAKYDSNTIWPPNYNPSEHGAVLLVE</sequence>
<dbReference type="Pfam" id="PF00805">
    <property type="entry name" value="Pentapeptide"/>
    <property type="match status" value="2"/>
</dbReference>
<proteinExistence type="predicted"/>
<dbReference type="PANTHER" id="PTHR14136:SF17">
    <property type="entry name" value="BTB_POZ DOMAIN-CONTAINING PROTEIN KCTD9"/>
    <property type="match status" value="1"/>
</dbReference>
<protein>
    <recommendedName>
        <fullName evidence="3">Pentapeptide repeat-containing protein</fullName>
    </recommendedName>
</protein>
<evidence type="ECO:0000313" key="2">
    <source>
        <dbReference type="Proteomes" id="UP000250369"/>
    </source>
</evidence>
<name>A0A329MMH5_9BACL</name>
<organism evidence="1 2">
    <name type="scientific">Paenibacillus contaminans</name>
    <dbReference type="NCBI Taxonomy" id="450362"/>
    <lineage>
        <taxon>Bacteria</taxon>
        <taxon>Bacillati</taxon>
        <taxon>Bacillota</taxon>
        <taxon>Bacilli</taxon>
        <taxon>Bacillales</taxon>
        <taxon>Paenibacillaceae</taxon>
        <taxon>Paenibacillus</taxon>
    </lineage>
</organism>
<gene>
    <name evidence="1" type="ORF">DQG23_13315</name>
</gene>
<reference evidence="1 2" key="1">
    <citation type="journal article" date="2009" name="Int. J. Syst. Evol. Microbiol.">
        <title>Paenibacillus contaminans sp. nov., isolated from a contaminated laboratory plate.</title>
        <authorList>
            <person name="Chou J.H."/>
            <person name="Lee J.H."/>
            <person name="Lin M.C."/>
            <person name="Chang P.S."/>
            <person name="Arun A.B."/>
            <person name="Young C.C."/>
            <person name="Chen W.M."/>
        </authorList>
    </citation>
    <scope>NUCLEOTIDE SEQUENCE [LARGE SCALE GENOMIC DNA]</scope>
    <source>
        <strain evidence="1 2">CKOBP-6</strain>
    </source>
</reference>
<dbReference type="InterPro" id="IPR051082">
    <property type="entry name" value="Pentapeptide-BTB/POZ_domain"/>
</dbReference>
<dbReference type="SUPFAM" id="SSF141571">
    <property type="entry name" value="Pentapeptide repeat-like"/>
    <property type="match status" value="1"/>
</dbReference>
<dbReference type="EMBL" id="QMFB01000006">
    <property type="protein sequence ID" value="RAV21055.1"/>
    <property type="molecule type" value="Genomic_DNA"/>
</dbReference>
<dbReference type="AlphaFoldDB" id="A0A329MMH5"/>
<evidence type="ECO:0000313" key="1">
    <source>
        <dbReference type="EMBL" id="RAV21055.1"/>
    </source>
</evidence>
<comment type="caution">
    <text evidence="1">The sequence shown here is derived from an EMBL/GenBank/DDBJ whole genome shotgun (WGS) entry which is preliminary data.</text>
</comment>